<dbReference type="GeneID" id="20344597"/>
<reference evidence="5" key="1">
    <citation type="submission" date="2010-07" db="EMBL/GenBank/DDBJ databases">
        <title>The genome sequence of Gaeumannomyces graminis var. tritici strain R3-111a-1.</title>
        <authorList>
            <consortium name="The Broad Institute Genome Sequencing Platform"/>
            <person name="Ma L.-J."/>
            <person name="Dead R."/>
            <person name="Young S."/>
            <person name="Zeng Q."/>
            <person name="Koehrsen M."/>
            <person name="Alvarado L."/>
            <person name="Berlin A."/>
            <person name="Chapman S.B."/>
            <person name="Chen Z."/>
            <person name="Freedman E."/>
            <person name="Gellesch M."/>
            <person name="Goldberg J."/>
            <person name="Griggs A."/>
            <person name="Gujja S."/>
            <person name="Heilman E.R."/>
            <person name="Heiman D."/>
            <person name="Hepburn T."/>
            <person name="Howarth C."/>
            <person name="Jen D."/>
            <person name="Larson L."/>
            <person name="Mehta T."/>
            <person name="Neiman D."/>
            <person name="Pearson M."/>
            <person name="Roberts A."/>
            <person name="Saif S."/>
            <person name="Shea T."/>
            <person name="Shenoy N."/>
            <person name="Sisk P."/>
            <person name="Stolte C."/>
            <person name="Sykes S."/>
            <person name="Walk T."/>
            <person name="White J."/>
            <person name="Yandava C."/>
            <person name="Haas B."/>
            <person name="Nusbaum C."/>
            <person name="Birren B."/>
        </authorList>
    </citation>
    <scope>NUCLEOTIDE SEQUENCE [LARGE SCALE GENOMIC DNA]</scope>
    <source>
        <strain evidence="5">R3-111a-1</strain>
    </source>
</reference>
<dbReference type="SUPFAM" id="SSF50729">
    <property type="entry name" value="PH domain-like"/>
    <property type="match status" value="1"/>
</dbReference>
<reference evidence="3" key="3">
    <citation type="submission" date="2010-09" db="EMBL/GenBank/DDBJ databases">
        <title>Annotation of Gaeumannomyces graminis var. tritici R3-111a-1.</title>
        <authorList>
            <consortium name="The Broad Institute Genome Sequencing Platform"/>
            <person name="Ma L.-J."/>
            <person name="Dead R."/>
            <person name="Young S.K."/>
            <person name="Zeng Q."/>
            <person name="Gargeya S."/>
            <person name="Fitzgerald M."/>
            <person name="Haas B."/>
            <person name="Abouelleil A."/>
            <person name="Alvarado L."/>
            <person name="Arachchi H.M."/>
            <person name="Berlin A."/>
            <person name="Brown A."/>
            <person name="Chapman S.B."/>
            <person name="Chen Z."/>
            <person name="Dunbar C."/>
            <person name="Freedman E."/>
            <person name="Gearin G."/>
            <person name="Gellesch M."/>
            <person name="Goldberg J."/>
            <person name="Griggs A."/>
            <person name="Gujja S."/>
            <person name="Heiman D."/>
            <person name="Howarth C."/>
            <person name="Larson L."/>
            <person name="Lui A."/>
            <person name="MacDonald P.J.P."/>
            <person name="Mehta T."/>
            <person name="Montmayeur A."/>
            <person name="Murphy C."/>
            <person name="Neiman D."/>
            <person name="Pearson M."/>
            <person name="Priest M."/>
            <person name="Roberts A."/>
            <person name="Saif S."/>
            <person name="Shea T."/>
            <person name="Shenoy N."/>
            <person name="Sisk P."/>
            <person name="Stolte C."/>
            <person name="Sykes S."/>
            <person name="Yandava C."/>
            <person name="Wortman J."/>
            <person name="Nusbaum C."/>
            <person name="Birren B."/>
        </authorList>
    </citation>
    <scope>NUCLEOTIDE SEQUENCE</scope>
    <source>
        <strain evidence="3">R3-111a-1</strain>
    </source>
</reference>
<feature type="compositionally biased region" description="Low complexity" evidence="1">
    <location>
        <begin position="234"/>
        <end position="243"/>
    </location>
</feature>
<dbReference type="eggNOG" id="KOG2500">
    <property type="taxonomic scope" value="Eukaryota"/>
</dbReference>
<dbReference type="InterPro" id="IPR012466">
    <property type="entry name" value="NECAP_PHear"/>
</dbReference>
<proteinExistence type="predicted"/>
<evidence type="ECO:0000256" key="1">
    <source>
        <dbReference type="SAM" id="MobiDB-lite"/>
    </source>
</evidence>
<sequence>MFFVDDYPSRQHRSMTRDPARGRTTTTHTMETIDPATGRQLPADAIQRVLFIAPAVHVYNIPPLASTKGYTAATWTEDPKRHIFTARLRAIETAVPQPGGAEDRVKTDVVLEDPASGQLFAAAPYTSAAVVEPALDSSRFFALRVQDDSGRRAVLGIGFEERSESFDFGVALQEARRALGLEQEPRPGPAAAAEDAKPEVKRDWSLKEGQTITVNLSSTKFGGRARTQQQEEQPSAPLGSFALAPPPSAAPSAGGFSLPPPPSAPSSRSHARTASNASQKKAAADLGFDDGQFGEFA</sequence>
<dbReference type="GO" id="GO:0006897">
    <property type="term" value="P:endocytosis"/>
    <property type="evidence" value="ECO:0007669"/>
    <property type="project" value="InterPro"/>
</dbReference>
<dbReference type="GO" id="GO:0030125">
    <property type="term" value="C:clathrin vesicle coat"/>
    <property type="evidence" value="ECO:0007669"/>
    <property type="project" value="TreeGrafter"/>
</dbReference>
<feature type="compositionally biased region" description="Polar residues" evidence="1">
    <location>
        <begin position="208"/>
        <end position="233"/>
    </location>
</feature>
<dbReference type="Pfam" id="PF07933">
    <property type="entry name" value="DUF1681"/>
    <property type="match status" value="1"/>
</dbReference>
<feature type="region of interest" description="Disordered" evidence="1">
    <location>
        <begin position="1"/>
        <end position="26"/>
    </location>
</feature>
<dbReference type="PANTHER" id="PTHR12847">
    <property type="entry name" value="ATP-BINDING CASSETTE ABC TRANSPORTER-RELATED"/>
    <property type="match status" value="1"/>
</dbReference>
<dbReference type="HOGENOM" id="CLU_069884_0_0_1"/>
<name>J3NS94_GAET3</name>
<dbReference type="STRING" id="644352.J3NS94"/>
<gene>
    <name evidence="4" type="primary">20344597</name>
    <name evidence="3" type="ORF">GGTG_04139</name>
</gene>
<keyword evidence="5" id="KW-1185">Reference proteome</keyword>
<feature type="compositionally biased region" description="Basic and acidic residues" evidence="1">
    <location>
        <begin position="194"/>
        <end position="206"/>
    </location>
</feature>
<dbReference type="FunFam" id="2.30.29.30:FF:000465">
    <property type="entry name" value="Adaptin ear-binding coat-associated protein 2"/>
    <property type="match status" value="1"/>
</dbReference>
<evidence type="ECO:0000313" key="5">
    <source>
        <dbReference type="Proteomes" id="UP000006039"/>
    </source>
</evidence>
<feature type="domain" description="NECAP PHear" evidence="2">
    <location>
        <begin position="46"/>
        <end position="216"/>
    </location>
</feature>
<dbReference type="VEuPathDB" id="FungiDB:GGTG_04139"/>
<organism evidence="3">
    <name type="scientific">Gaeumannomyces tritici (strain R3-111a-1)</name>
    <name type="common">Wheat and barley take-all root rot fungus</name>
    <name type="synonym">Gaeumannomyces graminis var. tritici</name>
    <dbReference type="NCBI Taxonomy" id="644352"/>
    <lineage>
        <taxon>Eukaryota</taxon>
        <taxon>Fungi</taxon>
        <taxon>Dikarya</taxon>
        <taxon>Ascomycota</taxon>
        <taxon>Pezizomycotina</taxon>
        <taxon>Sordariomycetes</taxon>
        <taxon>Sordariomycetidae</taxon>
        <taxon>Magnaporthales</taxon>
        <taxon>Magnaporthaceae</taxon>
        <taxon>Gaeumannomyces</taxon>
    </lineage>
</organism>
<dbReference type="AlphaFoldDB" id="J3NS94"/>
<reference evidence="4" key="5">
    <citation type="submission" date="2018-04" db="UniProtKB">
        <authorList>
            <consortium name="EnsemblFungi"/>
        </authorList>
    </citation>
    <scope>IDENTIFICATION</scope>
    <source>
        <strain evidence="4">R3-111a-1</strain>
    </source>
</reference>
<evidence type="ECO:0000313" key="4">
    <source>
        <dbReference type="EnsemblFungi" id="EJT79050"/>
    </source>
</evidence>
<dbReference type="EnsemblFungi" id="EJT79050">
    <property type="protein sequence ID" value="EJT79050"/>
    <property type="gene ID" value="GGTG_04139"/>
</dbReference>
<dbReference type="CDD" id="cd13228">
    <property type="entry name" value="PHear_NECAP"/>
    <property type="match status" value="1"/>
</dbReference>
<dbReference type="RefSeq" id="XP_009220195.1">
    <property type="nucleotide sequence ID" value="XM_009221931.1"/>
</dbReference>
<dbReference type="PANTHER" id="PTHR12847:SF9">
    <property type="entry name" value="NECAP-LIKE PROTEIN CG9132"/>
    <property type="match status" value="1"/>
</dbReference>
<dbReference type="Proteomes" id="UP000006039">
    <property type="component" value="Unassembled WGS sequence"/>
</dbReference>
<dbReference type="EMBL" id="GL385396">
    <property type="protein sequence ID" value="EJT79050.1"/>
    <property type="molecule type" value="Genomic_DNA"/>
</dbReference>
<evidence type="ECO:0000259" key="2">
    <source>
        <dbReference type="Pfam" id="PF07933"/>
    </source>
</evidence>
<feature type="region of interest" description="Disordered" evidence="1">
    <location>
        <begin position="180"/>
        <end position="297"/>
    </location>
</feature>
<reference evidence="4" key="4">
    <citation type="journal article" date="2015" name="G3 (Bethesda)">
        <title>Genome sequences of three phytopathogenic species of the Magnaporthaceae family of fungi.</title>
        <authorList>
            <person name="Okagaki L.H."/>
            <person name="Nunes C.C."/>
            <person name="Sailsbery J."/>
            <person name="Clay B."/>
            <person name="Brown D."/>
            <person name="John T."/>
            <person name="Oh Y."/>
            <person name="Young N."/>
            <person name="Fitzgerald M."/>
            <person name="Haas B.J."/>
            <person name="Zeng Q."/>
            <person name="Young S."/>
            <person name="Adiconis X."/>
            <person name="Fan L."/>
            <person name="Levin J.Z."/>
            <person name="Mitchell T.K."/>
            <person name="Okubara P.A."/>
            <person name="Farman M.L."/>
            <person name="Kohn L.M."/>
            <person name="Birren B."/>
            <person name="Ma L.-J."/>
            <person name="Dean R.A."/>
        </authorList>
    </citation>
    <scope>NUCLEOTIDE SEQUENCE</scope>
    <source>
        <strain evidence="4">R3-111a-1</strain>
    </source>
</reference>
<dbReference type="OrthoDB" id="10265489at2759"/>
<dbReference type="InterPro" id="IPR011993">
    <property type="entry name" value="PH-like_dom_sf"/>
</dbReference>
<dbReference type="Gene3D" id="2.30.29.30">
    <property type="entry name" value="Pleckstrin-homology domain (PH domain)/Phosphotyrosine-binding domain (PTB)"/>
    <property type="match status" value="1"/>
</dbReference>
<protein>
    <submittedName>
        <fullName evidence="3">Adaptin ear-binding coat-associated protein 2</fullName>
    </submittedName>
</protein>
<evidence type="ECO:0000313" key="3">
    <source>
        <dbReference type="EMBL" id="EJT79050.1"/>
    </source>
</evidence>
<accession>J3NS94</accession>
<reference evidence="3" key="2">
    <citation type="submission" date="2010-07" db="EMBL/GenBank/DDBJ databases">
        <authorList>
            <consortium name="The Broad Institute Genome Sequencing Platform"/>
            <consortium name="Broad Institute Genome Sequencing Center for Infectious Disease"/>
            <person name="Ma L.-J."/>
            <person name="Dead R."/>
            <person name="Young S."/>
            <person name="Zeng Q."/>
            <person name="Koehrsen M."/>
            <person name="Alvarado L."/>
            <person name="Berlin A."/>
            <person name="Chapman S.B."/>
            <person name="Chen Z."/>
            <person name="Freedman E."/>
            <person name="Gellesch M."/>
            <person name="Goldberg J."/>
            <person name="Griggs A."/>
            <person name="Gujja S."/>
            <person name="Heilman E.R."/>
            <person name="Heiman D."/>
            <person name="Hepburn T."/>
            <person name="Howarth C."/>
            <person name="Jen D."/>
            <person name="Larson L."/>
            <person name="Mehta T."/>
            <person name="Neiman D."/>
            <person name="Pearson M."/>
            <person name="Roberts A."/>
            <person name="Saif S."/>
            <person name="Shea T."/>
            <person name="Shenoy N."/>
            <person name="Sisk P."/>
            <person name="Stolte C."/>
            <person name="Sykes S."/>
            <person name="Walk T."/>
            <person name="White J."/>
            <person name="Yandava C."/>
            <person name="Haas B."/>
            <person name="Nusbaum C."/>
            <person name="Birren B."/>
        </authorList>
    </citation>
    <scope>NUCLEOTIDE SEQUENCE</scope>
    <source>
        <strain evidence="3">R3-111a-1</strain>
    </source>
</reference>